<accession>A0A835KJE9</accession>
<keyword evidence="3" id="KW-1185">Reference proteome</keyword>
<evidence type="ECO:0000313" key="2">
    <source>
        <dbReference type="EMBL" id="KAF8732869.1"/>
    </source>
</evidence>
<keyword evidence="1" id="KW-0812">Transmembrane</keyword>
<dbReference type="PANTHER" id="PTHR46610:SF6">
    <property type="entry name" value="OS06G0147100 PROTEIN"/>
    <property type="match status" value="1"/>
</dbReference>
<keyword evidence="1" id="KW-0472">Membrane</keyword>
<feature type="transmembrane region" description="Helical" evidence="1">
    <location>
        <begin position="145"/>
        <end position="164"/>
    </location>
</feature>
<sequence>MQLWWWLSRLHMADNRNHLTPTCWWVTMAGFALLTVVNSGLAIYRAKGDLASVLFVVAASYAALLLLFRCLRHYERAPPGSPARLAVWQLTTLLTVTFSPRAGDGHRPMERQMAAALTMVTFGVTTCDTALAIHDARGGGGGLGTAAFVLVAYAALLALTFRFLRAFAARVARP</sequence>
<comment type="caution">
    <text evidence="2">The sequence shown here is derived from an EMBL/GenBank/DDBJ whole genome shotgun (WGS) entry which is preliminary data.</text>
</comment>
<dbReference type="Proteomes" id="UP000636709">
    <property type="component" value="Unassembled WGS sequence"/>
</dbReference>
<feature type="transmembrane region" description="Helical" evidence="1">
    <location>
        <begin position="114"/>
        <end position="133"/>
    </location>
</feature>
<evidence type="ECO:0000256" key="1">
    <source>
        <dbReference type="SAM" id="Phobius"/>
    </source>
</evidence>
<feature type="transmembrane region" description="Helical" evidence="1">
    <location>
        <begin position="21"/>
        <end position="44"/>
    </location>
</feature>
<organism evidence="2 3">
    <name type="scientific">Digitaria exilis</name>
    <dbReference type="NCBI Taxonomy" id="1010633"/>
    <lineage>
        <taxon>Eukaryota</taxon>
        <taxon>Viridiplantae</taxon>
        <taxon>Streptophyta</taxon>
        <taxon>Embryophyta</taxon>
        <taxon>Tracheophyta</taxon>
        <taxon>Spermatophyta</taxon>
        <taxon>Magnoliopsida</taxon>
        <taxon>Liliopsida</taxon>
        <taxon>Poales</taxon>
        <taxon>Poaceae</taxon>
        <taxon>PACMAD clade</taxon>
        <taxon>Panicoideae</taxon>
        <taxon>Panicodae</taxon>
        <taxon>Paniceae</taxon>
        <taxon>Anthephorinae</taxon>
        <taxon>Digitaria</taxon>
    </lineage>
</organism>
<gene>
    <name evidence="2" type="ORF">HU200_015217</name>
</gene>
<protein>
    <submittedName>
        <fullName evidence="2">Uncharacterized protein</fullName>
    </submittedName>
</protein>
<dbReference type="AlphaFoldDB" id="A0A835KJE9"/>
<reference evidence="2" key="1">
    <citation type="submission" date="2020-07" db="EMBL/GenBank/DDBJ databases">
        <title>Genome sequence and genetic diversity analysis of an under-domesticated orphan crop, white fonio (Digitaria exilis).</title>
        <authorList>
            <person name="Bennetzen J.L."/>
            <person name="Chen S."/>
            <person name="Ma X."/>
            <person name="Wang X."/>
            <person name="Yssel A.E.J."/>
            <person name="Chaluvadi S.R."/>
            <person name="Johnson M."/>
            <person name="Gangashetty P."/>
            <person name="Hamidou F."/>
            <person name="Sanogo M.D."/>
            <person name="Zwaenepoel A."/>
            <person name="Wallace J."/>
            <person name="Van De Peer Y."/>
            <person name="Van Deynze A."/>
        </authorList>
    </citation>
    <scope>NUCLEOTIDE SEQUENCE</scope>
    <source>
        <tissue evidence="2">Leaves</tissue>
    </source>
</reference>
<feature type="transmembrane region" description="Helical" evidence="1">
    <location>
        <begin position="50"/>
        <end position="68"/>
    </location>
</feature>
<dbReference type="PANTHER" id="PTHR46610">
    <property type="entry name" value="OS05G0181300 PROTEIN"/>
    <property type="match status" value="1"/>
</dbReference>
<dbReference type="Pfam" id="PF20100">
    <property type="entry name" value="DUF6490"/>
    <property type="match status" value="1"/>
</dbReference>
<name>A0A835KJE9_9POAL</name>
<proteinExistence type="predicted"/>
<dbReference type="EMBL" id="JACEFO010001603">
    <property type="protein sequence ID" value="KAF8732869.1"/>
    <property type="molecule type" value="Genomic_DNA"/>
</dbReference>
<evidence type="ECO:0000313" key="3">
    <source>
        <dbReference type="Proteomes" id="UP000636709"/>
    </source>
</evidence>
<dbReference type="InterPro" id="IPR045501">
    <property type="entry name" value="DUF6490"/>
</dbReference>
<keyword evidence="1" id="KW-1133">Transmembrane helix</keyword>